<evidence type="ECO:0000313" key="4">
    <source>
        <dbReference type="Proteomes" id="UP001139103"/>
    </source>
</evidence>
<feature type="region of interest" description="Disordered" evidence="1">
    <location>
        <begin position="209"/>
        <end position="322"/>
    </location>
</feature>
<dbReference type="AlphaFoldDB" id="A0A9X1SHI2"/>
<dbReference type="EMBL" id="JAJKFT010000010">
    <property type="protein sequence ID" value="MCC9630463.1"/>
    <property type="molecule type" value="Genomic_DNA"/>
</dbReference>
<protein>
    <recommendedName>
        <fullName evidence="5">YD repeat-containing protein</fullName>
    </recommendedName>
</protein>
<feature type="compositionally biased region" description="Polar residues" evidence="1">
    <location>
        <begin position="250"/>
        <end position="285"/>
    </location>
</feature>
<evidence type="ECO:0008006" key="5">
    <source>
        <dbReference type="Google" id="ProtNLM"/>
    </source>
</evidence>
<feature type="region of interest" description="Disordered" evidence="1">
    <location>
        <begin position="150"/>
        <end position="180"/>
    </location>
</feature>
<name>A0A9X1SHI2_9BACT</name>
<dbReference type="RefSeq" id="WP_230221623.1">
    <property type="nucleotide sequence ID" value="NZ_JAJKFT010000010.1"/>
</dbReference>
<evidence type="ECO:0000313" key="3">
    <source>
        <dbReference type="EMBL" id="MCC9630463.1"/>
    </source>
</evidence>
<comment type="caution">
    <text evidence="3">The sequence shown here is derived from an EMBL/GenBank/DDBJ whole genome shotgun (WGS) entry which is preliminary data.</text>
</comment>
<evidence type="ECO:0000256" key="1">
    <source>
        <dbReference type="SAM" id="MobiDB-lite"/>
    </source>
</evidence>
<feature type="compositionally biased region" description="Low complexity" evidence="1">
    <location>
        <begin position="217"/>
        <end position="228"/>
    </location>
</feature>
<dbReference type="Proteomes" id="UP001139103">
    <property type="component" value="Unassembled WGS sequence"/>
</dbReference>
<evidence type="ECO:0000256" key="2">
    <source>
        <dbReference type="SAM" id="SignalP"/>
    </source>
</evidence>
<sequence>MPRIAISASIVMLAATGNLWAQEVTPVEMPLPPQPQWTYQRQTQNAAGTVTNTQSYLNAPEDGRYVREHMVVNPRGEMTQTYQRLQTEDGSSITRNQTWTAPDGTILRQHEMTRTTTDPYNTTRDHLVTLPDGRVVQQSTVRTWDGTTGTMERTMTLPNGQTRETSRSWTPDGVETTQPSGAPVVQATSIAPTAVKKEEKVAWYQRLNPFRKSGGDSASTTTSTSHAANMQARSTSTDSPAPRRGFTIGTGHSTEVSNHGQTVSSANAQTPDVSPSLRGSQNTHRPSFAGSVPRDTTTRTLPAHANSAATASRSNPGNGRIR</sequence>
<gene>
    <name evidence="3" type="ORF">LOC68_18870</name>
</gene>
<feature type="signal peptide" evidence="2">
    <location>
        <begin position="1"/>
        <end position="21"/>
    </location>
</feature>
<feature type="chain" id="PRO_5040828005" description="YD repeat-containing protein" evidence="2">
    <location>
        <begin position="22"/>
        <end position="322"/>
    </location>
</feature>
<reference evidence="3" key="1">
    <citation type="submission" date="2021-11" db="EMBL/GenBank/DDBJ databases">
        <title>Genome sequence.</title>
        <authorList>
            <person name="Sun Q."/>
        </authorList>
    </citation>
    <scope>NUCLEOTIDE SEQUENCE</scope>
    <source>
        <strain evidence="3">JC732</strain>
    </source>
</reference>
<proteinExistence type="predicted"/>
<accession>A0A9X1SHI2</accession>
<organism evidence="3 4">
    <name type="scientific">Blastopirellula sediminis</name>
    <dbReference type="NCBI Taxonomy" id="2894196"/>
    <lineage>
        <taxon>Bacteria</taxon>
        <taxon>Pseudomonadati</taxon>
        <taxon>Planctomycetota</taxon>
        <taxon>Planctomycetia</taxon>
        <taxon>Pirellulales</taxon>
        <taxon>Pirellulaceae</taxon>
        <taxon>Blastopirellula</taxon>
    </lineage>
</organism>
<feature type="compositionally biased region" description="Polar residues" evidence="1">
    <location>
        <begin position="307"/>
        <end position="322"/>
    </location>
</feature>
<keyword evidence="4" id="KW-1185">Reference proteome</keyword>
<keyword evidence="2" id="KW-0732">Signal</keyword>